<dbReference type="RefSeq" id="XP_030746359.1">
    <property type="nucleotide sequence ID" value="XM_030890499.1"/>
</dbReference>
<name>A0A6J2X621_SITOR</name>
<feature type="transmembrane region" description="Helical" evidence="9">
    <location>
        <begin position="463"/>
        <end position="486"/>
    </location>
</feature>
<dbReference type="SUPFAM" id="SSF52058">
    <property type="entry name" value="L domain-like"/>
    <property type="match status" value="1"/>
</dbReference>
<dbReference type="InterPro" id="IPR001611">
    <property type="entry name" value="Leu-rich_rpt"/>
</dbReference>
<keyword evidence="3" id="KW-0433">Leucine-rich repeat</keyword>
<dbReference type="PRINTS" id="PR00019">
    <property type="entry name" value="LEURICHRPT"/>
</dbReference>
<protein>
    <submittedName>
        <fullName evidence="12">Leucine-rich repeat-containing G-protein coupled receptor 4-like</fullName>
    </submittedName>
</protein>
<dbReference type="SMART" id="SM00369">
    <property type="entry name" value="LRR_TYP"/>
    <property type="match status" value="9"/>
</dbReference>
<sequence>MGDEKPQQMWIYLVSTICLLSLIASAGGVVCPNVCKCEDEVLRANCSGSGIEVVPIQLNPDLHVMDLSRNKITQLHYAFTFYANLRTLDVSKNRIKNVGSGNFKTQTVLSFLNLSSNSIDVLAKDTFEGLRELSQLDLSNNHLESINQYAFKELHNLAVLRLNGNQLDYFEDDTFKSTPKLAALYIDDNSFIEIPSSLSDLVGLKILSMSRNLIEVIEDDKVPNLHELHTLILVQNLIFEIQPTGFENIPKLDHLDLSDNNLTVLPTAQLTKLTRLTNLKLNGNSFRYIPPVAFRGLFHLKYLMLNRLEFLTFIDARAFVDNINLEKVSLDYNYNIKSLPTRLFHGNPKLRYVSVRYNSIKFLVASHFPLDQLAELRVGGNPLDCNCSMGWLWKILHESDQQSRINISSVQEEVPNLPMPIVAKRINDLKLDVDDVTCQTPEELHDKKLFGASQRQMDCSMSWLAIVSVSLTVVFILGIIAGVFFFMPKKKPKKDIEKELPKIIKTSYNAPPLPPPRKSLPNHDLHHIDRYIMPPIMLQNRSLPIWDPYEQQCNGGGNVYEQLNDHRDRPHIVYV</sequence>
<keyword evidence="2" id="KW-1003">Cell membrane</keyword>
<evidence type="ECO:0000256" key="9">
    <source>
        <dbReference type="SAM" id="Phobius"/>
    </source>
</evidence>
<dbReference type="InParanoid" id="A0A6J2X621"/>
<evidence type="ECO:0000256" key="8">
    <source>
        <dbReference type="ARBA" id="ARBA00023136"/>
    </source>
</evidence>
<evidence type="ECO:0000313" key="11">
    <source>
        <dbReference type="Proteomes" id="UP000504635"/>
    </source>
</evidence>
<dbReference type="OrthoDB" id="2190652at2759"/>
<reference evidence="12" key="1">
    <citation type="submission" date="2025-08" db="UniProtKB">
        <authorList>
            <consortium name="RefSeq"/>
        </authorList>
    </citation>
    <scope>IDENTIFICATION</scope>
    <source>
        <tissue evidence="12">Gonads</tissue>
    </source>
</reference>
<evidence type="ECO:0000256" key="5">
    <source>
        <dbReference type="ARBA" id="ARBA00022729"/>
    </source>
</evidence>
<dbReference type="FunFam" id="3.80.10.10:FF:001438">
    <property type="entry name" value="Uncharacterized protein"/>
    <property type="match status" value="1"/>
</dbReference>
<comment type="subcellular location">
    <subcellularLocation>
        <location evidence="1">Cell membrane</location>
    </subcellularLocation>
</comment>
<evidence type="ECO:0000256" key="7">
    <source>
        <dbReference type="ARBA" id="ARBA00022989"/>
    </source>
</evidence>
<dbReference type="PROSITE" id="PS51450">
    <property type="entry name" value="LRR"/>
    <property type="match status" value="3"/>
</dbReference>
<dbReference type="Proteomes" id="UP000504635">
    <property type="component" value="Unplaced"/>
</dbReference>
<evidence type="ECO:0000313" key="12">
    <source>
        <dbReference type="RefSeq" id="XP_030746359.1"/>
    </source>
</evidence>
<evidence type="ECO:0000256" key="4">
    <source>
        <dbReference type="ARBA" id="ARBA00022692"/>
    </source>
</evidence>
<organism evidence="11 12">
    <name type="scientific">Sitophilus oryzae</name>
    <name type="common">Rice weevil</name>
    <name type="synonym">Curculio oryzae</name>
    <dbReference type="NCBI Taxonomy" id="7048"/>
    <lineage>
        <taxon>Eukaryota</taxon>
        <taxon>Metazoa</taxon>
        <taxon>Ecdysozoa</taxon>
        <taxon>Arthropoda</taxon>
        <taxon>Hexapoda</taxon>
        <taxon>Insecta</taxon>
        <taxon>Pterygota</taxon>
        <taxon>Neoptera</taxon>
        <taxon>Endopterygota</taxon>
        <taxon>Coleoptera</taxon>
        <taxon>Polyphaga</taxon>
        <taxon>Cucujiformia</taxon>
        <taxon>Curculionidae</taxon>
        <taxon>Dryophthorinae</taxon>
        <taxon>Sitophilus</taxon>
    </lineage>
</organism>
<keyword evidence="4 9" id="KW-0812">Transmembrane</keyword>
<gene>
    <name evidence="12" type="primary">LOC115875109</name>
</gene>
<dbReference type="KEGG" id="soy:115875109"/>
<evidence type="ECO:0000256" key="10">
    <source>
        <dbReference type="SAM" id="SignalP"/>
    </source>
</evidence>
<dbReference type="InterPro" id="IPR050541">
    <property type="entry name" value="LRR_TM_domain-containing"/>
</dbReference>
<keyword evidence="7 9" id="KW-1133">Transmembrane helix</keyword>
<keyword evidence="6" id="KW-0677">Repeat</keyword>
<evidence type="ECO:0000256" key="1">
    <source>
        <dbReference type="ARBA" id="ARBA00004236"/>
    </source>
</evidence>
<dbReference type="PANTHER" id="PTHR24369:SF210">
    <property type="entry name" value="CHAOPTIN-RELATED"/>
    <property type="match status" value="1"/>
</dbReference>
<accession>A0A6J2X621</accession>
<dbReference type="InterPro" id="IPR003591">
    <property type="entry name" value="Leu-rich_rpt_typical-subtyp"/>
</dbReference>
<proteinExistence type="predicted"/>
<dbReference type="Pfam" id="PF13855">
    <property type="entry name" value="LRR_8"/>
    <property type="match status" value="3"/>
</dbReference>
<feature type="chain" id="PRO_5026896314" evidence="10">
    <location>
        <begin position="29"/>
        <end position="575"/>
    </location>
</feature>
<keyword evidence="11" id="KW-1185">Reference proteome</keyword>
<feature type="signal peptide" evidence="10">
    <location>
        <begin position="1"/>
        <end position="28"/>
    </location>
</feature>
<dbReference type="GeneID" id="115875109"/>
<dbReference type="AlphaFoldDB" id="A0A6J2X621"/>
<dbReference type="GO" id="GO:0005886">
    <property type="term" value="C:plasma membrane"/>
    <property type="evidence" value="ECO:0007669"/>
    <property type="project" value="UniProtKB-SubCell"/>
</dbReference>
<evidence type="ECO:0000256" key="6">
    <source>
        <dbReference type="ARBA" id="ARBA00022737"/>
    </source>
</evidence>
<keyword evidence="5 10" id="KW-0732">Signal</keyword>
<evidence type="ECO:0000256" key="3">
    <source>
        <dbReference type="ARBA" id="ARBA00022614"/>
    </source>
</evidence>
<dbReference type="Gene3D" id="3.80.10.10">
    <property type="entry name" value="Ribonuclease Inhibitor"/>
    <property type="match status" value="2"/>
</dbReference>
<keyword evidence="8 9" id="KW-0472">Membrane</keyword>
<dbReference type="SMART" id="SM00365">
    <property type="entry name" value="LRR_SD22"/>
    <property type="match status" value="5"/>
</dbReference>
<evidence type="ECO:0000256" key="2">
    <source>
        <dbReference type="ARBA" id="ARBA00022475"/>
    </source>
</evidence>
<dbReference type="PANTHER" id="PTHR24369">
    <property type="entry name" value="ANTIGEN BSP, PUTATIVE-RELATED"/>
    <property type="match status" value="1"/>
</dbReference>
<dbReference type="InterPro" id="IPR032675">
    <property type="entry name" value="LRR_dom_sf"/>
</dbReference>